<keyword evidence="3" id="KW-1185">Reference proteome</keyword>
<dbReference type="Proteomes" id="UP001165060">
    <property type="component" value="Unassembled WGS sequence"/>
</dbReference>
<gene>
    <name evidence="2" type="ORF">TeGR_g11965</name>
</gene>
<proteinExistence type="predicted"/>
<evidence type="ECO:0000313" key="2">
    <source>
        <dbReference type="EMBL" id="GMI22335.1"/>
    </source>
</evidence>
<accession>A0ABQ6MA44</accession>
<evidence type="ECO:0000256" key="1">
    <source>
        <dbReference type="SAM" id="MobiDB-lite"/>
    </source>
</evidence>
<sequence>MARPVGQRHDGCVDCPRGRYGLTTDLTTAFCSSDCPKGRYRDTPGGQGLFDCEFCPEGTYGASDGLTDRHCSGECTDKNTASSGSNTNHYYSDVVGLTRIRDCKTCPVGYRGWQCDWDLIPRLGNFDSTDGQINEAAHQYLKEGTDGEWSAAKKSGDYAGAWPTHGAYPDNAPIYPGRIPWDTIGQQNSLGHDPAAAERAGNKLAPVP</sequence>
<name>A0ABQ6MA44_9STRA</name>
<protein>
    <recommendedName>
        <fullName evidence="4">Tyrosine-protein kinase ephrin type A/B receptor-like domain-containing protein</fullName>
    </recommendedName>
</protein>
<reference evidence="2 3" key="1">
    <citation type="journal article" date="2023" name="Commun. Biol.">
        <title>Genome analysis of Parmales, the sister group of diatoms, reveals the evolutionary specialization of diatoms from phago-mixotrophs to photoautotrophs.</title>
        <authorList>
            <person name="Ban H."/>
            <person name="Sato S."/>
            <person name="Yoshikawa S."/>
            <person name="Yamada K."/>
            <person name="Nakamura Y."/>
            <person name="Ichinomiya M."/>
            <person name="Sato N."/>
            <person name="Blanc-Mathieu R."/>
            <person name="Endo H."/>
            <person name="Kuwata A."/>
            <person name="Ogata H."/>
        </authorList>
    </citation>
    <scope>NUCLEOTIDE SEQUENCE [LARGE SCALE GENOMIC DNA]</scope>
</reference>
<feature type="region of interest" description="Disordered" evidence="1">
    <location>
        <begin position="185"/>
        <end position="208"/>
    </location>
</feature>
<comment type="caution">
    <text evidence="2">The sequence shown here is derived from an EMBL/GenBank/DDBJ whole genome shotgun (WGS) entry which is preliminary data.</text>
</comment>
<evidence type="ECO:0000313" key="3">
    <source>
        <dbReference type="Proteomes" id="UP001165060"/>
    </source>
</evidence>
<organism evidence="2 3">
    <name type="scientific">Tetraparma gracilis</name>
    <dbReference type="NCBI Taxonomy" id="2962635"/>
    <lineage>
        <taxon>Eukaryota</taxon>
        <taxon>Sar</taxon>
        <taxon>Stramenopiles</taxon>
        <taxon>Ochrophyta</taxon>
        <taxon>Bolidophyceae</taxon>
        <taxon>Parmales</taxon>
        <taxon>Triparmaceae</taxon>
        <taxon>Tetraparma</taxon>
    </lineage>
</organism>
<evidence type="ECO:0008006" key="4">
    <source>
        <dbReference type="Google" id="ProtNLM"/>
    </source>
</evidence>
<dbReference type="EMBL" id="BRYB01003892">
    <property type="protein sequence ID" value="GMI22335.1"/>
    <property type="molecule type" value="Genomic_DNA"/>
</dbReference>